<evidence type="ECO:0000256" key="5">
    <source>
        <dbReference type="ARBA" id="ARBA00048391"/>
    </source>
</evidence>
<protein>
    <recommendedName>
        <fullName evidence="1">peptide chain release factor N(5)-glutamine methyltransferase</fullName>
        <ecNumber evidence="1">2.1.1.297</ecNumber>
    </recommendedName>
</protein>
<dbReference type="SUPFAM" id="SSF53335">
    <property type="entry name" value="S-adenosyl-L-methionine-dependent methyltransferases"/>
    <property type="match status" value="1"/>
</dbReference>
<reference evidence="7 8" key="1">
    <citation type="submission" date="2020-10" db="EMBL/GenBank/DDBJ databases">
        <title>Identification of Nocardia species via Next-generation sequencing and recognition of intraspecies genetic diversity.</title>
        <authorList>
            <person name="Li P."/>
            <person name="Li P."/>
            <person name="Lu B."/>
        </authorList>
    </citation>
    <scope>NUCLEOTIDE SEQUENCE [LARGE SCALE GENOMIC DNA]</scope>
    <source>
        <strain evidence="7 8">BJ06-0157</strain>
    </source>
</reference>
<comment type="catalytic activity">
    <reaction evidence="5">
        <text>L-glutaminyl-[peptide chain release factor] + S-adenosyl-L-methionine = N(5)-methyl-L-glutaminyl-[peptide chain release factor] + S-adenosyl-L-homocysteine + H(+)</text>
        <dbReference type="Rhea" id="RHEA:42896"/>
        <dbReference type="Rhea" id="RHEA-COMP:10271"/>
        <dbReference type="Rhea" id="RHEA-COMP:10272"/>
        <dbReference type="ChEBI" id="CHEBI:15378"/>
        <dbReference type="ChEBI" id="CHEBI:30011"/>
        <dbReference type="ChEBI" id="CHEBI:57856"/>
        <dbReference type="ChEBI" id="CHEBI:59789"/>
        <dbReference type="ChEBI" id="CHEBI:61891"/>
        <dbReference type="EC" id="2.1.1.297"/>
    </reaction>
</comment>
<dbReference type="InterPro" id="IPR029063">
    <property type="entry name" value="SAM-dependent_MTases_sf"/>
</dbReference>
<evidence type="ECO:0000256" key="3">
    <source>
        <dbReference type="ARBA" id="ARBA00022679"/>
    </source>
</evidence>
<keyword evidence="3" id="KW-0808">Transferase</keyword>
<dbReference type="NCBIfam" id="TIGR00536">
    <property type="entry name" value="hemK_fam"/>
    <property type="match status" value="1"/>
</dbReference>
<dbReference type="Gene3D" id="3.40.50.150">
    <property type="entry name" value="Vaccinia Virus protein VP39"/>
    <property type="match status" value="1"/>
</dbReference>
<keyword evidence="8" id="KW-1185">Reference proteome</keyword>
<dbReference type="Pfam" id="PF05175">
    <property type="entry name" value="MTS"/>
    <property type="match status" value="1"/>
</dbReference>
<sequence length="284" mass="29841">MRWRNHPRTRQDGAVTSAGTDVVAQLRAAGCVFAEEEARLLIAAAAETGAAVEALVAQRVQGTPLEHVLGWAVFHGLRVAVSPGVFVPRQRTVFLVDRAVELVRARTGHPVIVDLCCGSGALGMALATIVAAEGRTVTLAAADVDPVAVECARRNLTPLGAPVYQGDLFEALPEELRGCIDILLCNTPYVPSAMIAQMPPEARDHEPRTALDGGSDGLDIFRRVAADAPAWLAPGGHLLVESSEDQAPLALAVLSEHGIVGDVAESGEHYATVVIGTRPRAHGD</sequence>
<dbReference type="EC" id="2.1.1.297" evidence="1"/>
<dbReference type="CDD" id="cd02440">
    <property type="entry name" value="AdoMet_MTases"/>
    <property type="match status" value="1"/>
</dbReference>
<evidence type="ECO:0000313" key="8">
    <source>
        <dbReference type="Proteomes" id="UP000702209"/>
    </source>
</evidence>
<dbReference type="InterPro" id="IPR007848">
    <property type="entry name" value="Small_mtfrase_dom"/>
</dbReference>
<proteinExistence type="predicted"/>
<evidence type="ECO:0000313" key="7">
    <source>
        <dbReference type="EMBL" id="MBF6297226.1"/>
    </source>
</evidence>
<feature type="domain" description="Methyltransferase small" evidence="6">
    <location>
        <begin position="111"/>
        <end position="190"/>
    </location>
</feature>
<organism evidence="7 8">
    <name type="scientific">Nocardia amamiensis</name>
    <dbReference type="NCBI Taxonomy" id="404578"/>
    <lineage>
        <taxon>Bacteria</taxon>
        <taxon>Bacillati</taxon>
        <taxon>Actinomycetota</taxon>
        <taxon>Actinomycetes</taxon>
        <taxon>Mycobacteriales</taxon>
        <taxon>Nocardiaceae</taxon>
        <taxon>Nocardia</taxon>
    </lineage>
</organism>
<dbReference type="PANTHER" id="PTHR18895">
    <property type="entry name" value="HEMK METHYLTRANSFERASE"/>
    <property type="match status" value="1"/>
</dbReference>
<keyword evidence="2" id="KW-0489">Methyltransferase</keyword>
<evidence type="ECO:0000256" key="2">
    <source>
        <dbReference type="ARBA" id="ARBA00022603"/>
    </source>
</evidence>
<name>A0ABS0CKU9_9NOCA</name>
<dbReference type="InterPro" id="IPR050320">
    <property type="entry name" value="N5-glutamine_MTase"/>
</dbReference>
<dbReference type="EMBL" id="JADLQX010000004">
    <property type="protein sequence ID" value="MBF6297226.1"/>
    <property type="molecule type" value="Genomic_DNA"/>
</dbReference>
<evidence type="ECO:0000256" key="1">
    <source>
        <dbReference type="ARBA" id="ARBA00012771"/>
    </source>
</evidence>
<gene>
    <name evidence="7" type="ORF">IU459_06670</name>
</gene>
<evidence type="ECO:0000256" key="4">
    <source>
        <dbReference type="ARBA" id="ARBA00022691"/>
    </source>
</evidence>
<dbReference type="InterPro" id="IPR022446">
    <property type="entry name" value="MeTrfrase_put"/>
</dbReference>
<keyword evidence="4" id="KW-0949">S-adenosyl-L-methionine</keyword>
<dbReference type="Proteomes" id="UP000702209">
    <property type="component" value="Unassembled WGS sequence"/>
</dbReference>
<dbReference type="InterPro" id="IPR004556">
    <property type="entry name" value="HemK-like"/>
</dbReference>
<dbReference type="NCBIfam" id="TIGR03704">
    <property type="entry name" value="PrmC_rel_meth"/>
    <property type="match status" value="1"/>
</dbReference>
<evidence type="ECO:0000259" key="6">
    <source>
        <dbReference type="Pfam" id="PF05175"/>
    </source>
</evidence>
<comment type="caution">
    <text evidence="7">The sequence shown here is derived from an EMBL/GenBank/DDBJ whole genome shotgun (WGS) entry which is preliminary data.</text>
</comment>
<accession>A0ABS0CKU9</accession>
<dbReference type="PANTHER" id="PTHR18895:SF74">
    <property type="entry name" value="MTRF1L RELEASE FACTOR GLUTAMINE METHYLTRANSFERASE"/>
    <property type="match status" value="1"/>
</dbReference>